<organism evidence="2 3">
    <name type="scientific">Pseudotabrizicola alkalilacus</name>
    <dbReference type="NCBI Taxonomy" id="2305252"/>
    <lineage>
        <taxon>Bacteria</taxon>
        <taxon>Pseudomonadati</taxon>
        <taxon>Pseudomonadota</taxon>
        <taxon>Alphaproteobacteria</taxon>
        <taxon>Rhodobacterales</taxon>
        <taxon>Paracoccaceae</taxon>
        <taxon>Pseudotabrizicola</taxon>
    </lineage>
</organism>
<keyword evidence="1" id="KW-0732">Signal</keyword>
<sequence length="157" mass="16806">MFLRLLPPLLVAANPVFVSPVFAEADLCPLTDDGSNCVRILACIGEQGRWFHGRAFGRGEGTLAGVMNDGVQCVGDWTSRNAFGTGQATVACDDGMSATVIYFYQDEYTGTALGKGISNREEVVQSWSGLHVLDYFRDGNPAAEAVMKCGSFDIPVS</sequence>
<feature type="chain" id="PRO_5019106703" evidence="1">
    <location>
        <begin position="24"/>
        <end position="157"/>
    </location>
</feature>
<accession>A0A411Z7E5</accession>
<comment type="caution">
    <text evidence="2">The sequence shown here is derived from an EMBL/GenBank/DDBJ whole genome shotgun (WGS) entry which is preliminary data.</text>
</comment>
<dbReference type="RefSeq" id="WP_118149655.1">
    <property type="nucleotide sequence ID" value="NZ_QWEY01000001.1"/>
</dbReference>
<reference evidence="2 3" key="1">
    <citation type="submission" date="2018-08" db="EMBL/GenBank/DDBJ databases">
        <title>Flavobacterium tibetense sp. nov., isolated from a wetland YonghuCo on Tibetan Plateau.</title>
        <authorList>
            <person name="Phurbu D."/>
            <person name="Lu H."/>
            <person name="Xing P."/>
        </authorList>
    </citation>
    <scope>NUCLEOTIDE SEQUENCE [LARGE SCALE GENOMIC DNA]</scope>
    <source>
        <strain evidence="2 3">DJC</strain>
    </source>
</reference>
<evidence type="ECO:0000313" key="2">
    <source>
        <dbReference type="EMBL" id="RGP38922.1"/>
    </source>
</evidence>
<proteinExistence type="predicted"/>
<dbReference type="EMBL" id="QWEY01000001">
    <property type="protein sequence ID" value="RGP38922.1"/>
    <property type="molecule type" value="Genomic_DNA"/>
</dbReference>
<name>A0A411Z7E5_9RHOB</name>
<protein>
    <submittedName>
        <fullName evidence="2">Uncharacterized protein</fullName>
    </submittedName>
</protein>
<feature type="signal peptide" evidence="1">
    <location>
        <begin position="1"/>
        <end position="23"/>
    </location>
</feature>
<evidence type="ECO:0000313" key="3">
    <source>
        <dbReference type="Proteomes" id="UP000284547"/>
    </source>
</evidence>
<keyword evidence="3" id="KW-1185">Reference proteome</keyword>
<dbReference type="OrthoDB" id="7856755at2"/>
<evidence type="ECO:0000256" key="1">
    <source>
        <dbReference type="SAM" id="SignalP"/>
    </source>
</evidence>
<dbReference type="AlphaFoldDB" id="A0A411Z7E5"/>
<dbReference type="Proteomes" id="UP000284547">
    <property type="component" value="Unassembled WGS sequence"/>
</dbReference>
<gene>
    <name evidence="2" type="ORF">D1012_02065</name>
</gene>